<gene>
    <name evidence="1" type="ORF">LHA26_16700</name>
</gene>
<reference evidence="1" key="1">
    <citation type="journal article" date="2022" name="Toxins">
        <title>Genomic Analysis of Sphingopyxis sp. USTB-05 for Biodegrading Cyanobacterial Hepatotoxins.</title>
        <authorList>
            <person name="Liu C."/>
            <person name="Xu Q."/>
            <person name="Zhao Z."/>
            <person name="Zhang H."/>
            <person name="Liu X."/>
            <person name="Yin C."/>
            <person name="Liu Y."/>
            <person name="Yan H."/>
        </authorList>
    </citation>
    <scope>NUCLEOTIDE SEQUENCE</scope>
    <source>
        <strain evidence="1">NBD5</strain>
    </source>
</reference>
<organism evidence="1 2">
    <name type="scientific">Sphingomonas morindae</name>
    <dbReference type="NCBI Taxonomy" id="1541170"/>
    <lineage>
        <taxon>Bacteria</taxon>
        <taxon>Pseudomonadati</taxon>
        <taxon>Pseudomonadota</taxon>
        <taxon>Alphaproteobacteria</taxon>
        <taxon>Sphingomonadales</taxon>
        <taxon>Sphingomonadaceae</taxon>
        <taxon>Sphingomonas</taxon>
    </lineage>
</organism>
<accession>A0ABY4X7L1</accession>
<dbReference type="EMBL" id="CP084930">
    <property type="protein sequence ID" value="USI72880.1"/>
    <property type="molecule type" value="Genomic_DNA"/>
</dbReference>
<proteinExistence type="predicted"/>
<sequence length="68" mass="7398">MFVVIGITAVLDKSRDLAVAAIWADGVKSGRLVGPTIFQAKPNLNEKSFNKYRFALASPETSGRWTAD</sequence>
<evidence type="ECO:0000313" key="1">
    <source>
        <dbReference type="EMBL" id="USI72880.1"/>
    </source>
</evidence>
<dbReference type="RefSeq" id="WP_252166690.1">
    <property type="nucleotide sequence ID" value="NZ_CP084930.1"/>
</dbReference>
<evidence type="ECO:0000313" key="2">
    <source>
        <dbReference type="Proteomes" id="UP001056937"/>
    </source>
</evidence>
<dbReference type="Proteomes" id="UP001056937">
    <property type="component" value="Chromosome 1"/>
</dbReference>
<protein>
    <submittedName>
        <fullName evidence="1">Uncharacterized protein</fullName>
    </submittedName>
</protein>
<keyword evidence="2" id="KW-1185">Reference proteome</keyword>
<name>A0ABY4X7L1_9SPHN</name>